<reference evidence="14" key="1">
    <citation type="submission" date="2021-06" db="EMBL/GenBank/DDBJ databases">
        <authorList>
            <person name="Kallberg Y."/>
            <person name="Tangrot J."/>
            <person name="Rosling A."/>
        </authorList>
    </citation>
    <scope>NUCLEOTIDE SEQUENCE</scope>
    <source>
        <strain evidence="14">MA453B</strain>
    </source>
</reference>
<dbReference type="AlphaFoldDB" id="A0A9N9I4Y8"/>
<dbReference type="GO" id="GO:0005681">
    <property type="term" value="C:spliceosomal complex"/>
    <property type="evidence" value="ECO:0007669"/>
    <property type="project" value="UniProtKB-KW"/>
</dbReference>
<dbReference type="GO" id="GO:0004843">
    <property type="term" value="F:cysteine-type deubiquitinase activity"/>
    <property type="evidence" value="ECO:0007669"/>
    <property type="project" value="InterPro"/>
</dbReference>
<dbReference type="PROSITE" id="PS50271">
    <property type="entry name" value="ZF_UBP"/>
    <property type="match status" value="1"/>
</dbReference>
<dbReference type="InterPro" id="IPR001607">
    <property type="entry name" value="Znf_UBP"/>
</dbReference>
<dbReference type="PANTHER" id="PTHR21646">
    <property type="entry name" value="UBIQUITIN CARBOXYL-TERMINAL HYDROLASE"/>
    <property type="match status" value="1"/>
</dbReference>
<dbReference type="InterPro" id="IPR013083">
    <property type="entry name" value="Znf_RING/FYVE/PHD"/>
</dbReference>
<keyword evidence="5" id="KW-0747">Spliceosome</keyword>
<keyword evidence="4" id="KW-0479">Metal-binding</keyword>
<dbReference type="Pfam" id="PF00443">
    <property type="entry name" value="UCH"/>
    <property type="match status" value="1"/>
</dbReference>
<proteinExistence type="inferred from homology"/>
<dbReference type="Gene3D" id="3.30.40.10">
    <property type="entry name" value="Zinc/RING finger domain, C3HC4 (zinc finger)"/>
    <property type="match status" value="1"/>
</dbReference>
<comment type="caution">
    <text evidence="14">The sequence shown here is derived from an EMBL/GenBank/DDBJ whole genome shotgun (WGS) entry which is preliminary data.</text>
</comment>
<evidence type="ECO:0000256" key="5">
    <source>
        <dbReference type="ARBA" id="ARBA00022728"/>
    </source>
</evidence>
<organism evidence="14 15">
    <name type="scientific">Dentiscutata erythropus</name>
    <dbReference type="NCBI Taxonomy" id="1348616"/>
    <lineage>
        <taxon>Eukaryota</taxon>
        <taxon>Fungi</taxon>
        <taxon>Fungi incertae sedis</taxon>
        <taxon>Mucoromycota</taxon>
        <taxon>Glomeromycotina</taxon>
        <taxon>Glomeromycetes</taxon>
        <taxon>Diversisporales</taxon>
        <taxon>Gigasporaceae</taxon>
        <taxon>Dentiscutata</taxon>
    </lineage>
</organism>
<dbReference type="SMART" id="SM00290">
    <property type="entry name" value="ZnF_UBP"/>
    <property type="match status" value="1"/>
</dbReference>
<feature type="region of interest" description="Disordered" evidence="11">
    <location>
        <begin position="1"/>
        <end position="37"/>
    </location>
</feature>
<dbReference type="SUPFAM" id="SSF54001">
    <property type="entry name" value="Cysteine proteinases"/>
    <property type="match status" value="1"/>
</dbReference>
<name>A0A9N9I4Y8_9GLOM</name>
<evidence type="ECO:0000256" key="4">
    <source>
        <dbReference type="ARBA" id="ARBA00022723"/>
    </source>
</evidence>
<dbReference type="InterPro" id="IPR028889">
    <property type="entry name" value="USP"/>
</dbReference>
<dbReference type="InterPro" id="IPR038765">
    <property type="entry name" value="Papain-like_cys_pep_sf"/>
</dbReference>
<feature type="compositionally biased region" description="Basic and acidic residues" evidence="11">
    <location>
        <begin position="10"/>
        <end position="27"/>
    </location>
</feature>
<evidence type="ECO:0000256" key="3">
    <source>
        <dbReference type="ARBA" id="ARBA00022664"/>
    </source>
</evidence>
<keyword evidence="9" id="KW-0539">Nucleus</keyword>
<dbReference type="InterPro" id="IPR001394">
    <property type="entry name" value="Peptidase_C19_UCH"/>
</dbReference>
<dbReference type="FunFam" id="3.30.40.10:FF:000068">
    <property type="entry name" value="U4/U6.U5 tri-snRNP-associated protein 2"/>
    <property type="match status" value="1"/>
</dbReference>
<dbReference type="GO" id="GO:0016579">
    <property type="term" value="P:protein deubiquitination"/>
    <property type="evidence" value="ECO:0007669"/>
    <property type="project" value="InterPro"/>
</dbReference>
<dbReference type="GO" id="GO:0008270">
    <property type="term" value="F:zinc ion binding"/>
    <property type="evidence" value="ECO:0007669"/>
    <property type="project" value="UniProtKB-KW"/>
</dbReference>
<evidence type="ECO:0000256" key="11">
    <source>
        <dbReference type="SAM" id="MobiDB-lite"/>
    </source>
</evidence>
<dbReference type="OrthoDB" id="10263353at2759"/>
<dbReference type="PANTHER" id="PTHR21646:SF16">
    <property type="entry name" value="U4_U6.U5 TRI-SNRNP-ASSOCIATED PROTEIN 2"/>
    <property type="match status" value="1"/>
</dbReference>
<keyword evidence="3" id="KW-0507">mRNA processing</keyword>
<sequence length="508" mass="58458">MNSEINIVSGEKRSYEESEFESKRPRLDNQSTADSSSSSLYLDTINRHMLDFDFEKVCSVSLSNLNVYACLVCGKYFQGRGRNSHAYFHSLHEDHHVFINLHTLQVYVLPDGYEVKDSSLNDIKYVLHPTFTKEQVALLDQNTKHSYDLNNKKYLPGFVGLNNVKANDYVNVVIQALAHIPPLRDYFILQNFENSSQLVQRFSILVRKIWNPQAFKGQVSPHELLQEISNASNKRFKLAEQSDPIDFLCWFLNSLHKDLGGTKKQNSSMCDISLVYKDLMGEVKVESQMIIAKPDVDIDEKDRSFDDDRGCISYYTHCLIRSNFLTIQLDNLEIVTKRSPFLLLNLDLPPPPLFQDEVEKNIIPQVALTMILSKYEGRAPQESAGTLKKSQLVRLPNYIIFHIKRFTKNNWAAEKNPTIVNFPIKNLDMGEYLESSNAEKLGTHYDLIANICHEGKPGKGNGIYKVHVQHRGKDQWYQIQDLIVEEINAQMIFLSESYIQATFFNLEI</sequence>
<evidence type="ECO:0000313" key="15">
    <source>
        <dbReference type="Proteomes" id="UP000789405"/>
    </source>
</evidence>
<gene>
    <name evidence="14" type="ORF">DERYTH_LOCUS14384</name>
</gene>
<evidence type="ECO:0000256" key="8">
    <source>
        <dbReference type="ARBA" id="ARBA00023187"/>
    </source>
</evidence>
<dbReference type="Pfam" id="PF02148">
    <property type="entry name" value="zf-UBP"/>
    <property type="match status" value="1"/>
</dbReference>
<accession>A0A9N9I4Y8</accession>
<dbReference type="Gene3D" id="3.90.70.10">
    <property type="entry name" value="Cysteine proteinases"/>
    <property type="match status" value="1"/>
</dbReference>
<keyword evidence="15" id="KW-1185">Reference proteome</keyword>
<evidence type="ECO:0000256" key="10">
    <source>
        <dbReference type="PROSITE-ProRule" id="PRU00502"/>
    </source>
</evidence>
<dbReference type="PROSITE" id="PS50235">
    <property type="entry name" value="USP_3"/>
    <property type="match status" value="1"/>
</dbReference>
<comment type="similarity">
    <text evidence="2">Belongs to the peptidase C19 family.</text>
</comment>
<dbReference type="GO" id="GO:0000245">
    <property type="term" value="P:spliceosomal complex assembly"/>
    <property type="evidence" value="ECO:0007669"/>
    <property type="project" value="InterPro"/>
</dbReference>
<keyword evidence="6 10" id="KW-0863">Zinc-finger</keyword>
<evidence type="ECO:0000313" key="14">
    <source>
        <dbReference type="EMBL" id="CAG8721896.1"/>
    </source>
</evidence>
<evidence type="ECO:0000256" key="7">
    <source>
        <dbReference type="ARBA" id="ARBA00022833"/>
    </source>
</evidence>
<dbReference type="Proteomes" id="UP000789405">
    <property type="component" value="Unassembled WGS sequence"/>
</dbReference>
<protein>
    <submittedName>
        <fullName evidence="14">23391_t:CDS:1</fullName>
    </submittedName>
</protein>
<evidence type="ECO:0000256" key="9">
    <source>
        <dbReference type="ARBA" id="ARBA00023242"/>
    </source>
</evidence>
<feature type="domain" description="UBP-type" evidence="13">
    <location>
        <begin position="37"/>
        <end position="134"/>
    </location>
</feature>
<dbReference type="SUPFAM" id="SSF57850">
    <property type="entry name" value="RING/U-box"/>
    <property type="match status" value="1"/>
</dbReference>
<keyword evidence="7" id="KW-0862">Zinc</keyword>
<dbReference type="InterPro" id="IPR033809">
    <property type="entry name" value="USP39"/>
</dbReference>
<evidence type="ECO:0000256" key="1">
    <source>
        <dbReference type="ARBA" id="ARBA00004123"/>
    </source>
</evidence>
<evidence type="ECO:0000259" key="12">
    <source>
        <dbReference type="PROSITE" id="PS50235"/>
    </source>
</evidence>
<dbReference type="EMBL" id="CAJVPY010010803">
    <property type="protein sequence ID" value="CAG8721896.1"/>
    <property type="molecule type" value="Genomic_DNA"/>
</dbReference>
<comment type="subcellular location">
    <subcellularLocation>
        <location evidence="1">Nucleus</location>
    </subcellularLocation>
</comment>
<evidence type="ECO:0000256" key="6">
    <source>
        <dbReference type="ARBA" id="ARBA00022771"/>
    </source>
</evidence>
<evidence type="ECO:0000259" key="13">
    <source>
        <dbReference type="PROSITE" id="PS50271"/>
    </source>
</evidence>
<feature type="domain" description="USP" evidence="12">
    <location>
        <begin position="159"/>
        <end position="505"/>
    </location>
</feature>
<keyword evidence="8" id="KW-0508">mRNA splicing</keyword>
<dbReference type="InterPro" id="IPR050185">
    <property type="entry name" value="Ub_carboxyl-term_hydrolase"/>
</dbReference>
<dbReference type="CDD" id="cd02669">
    <property type="entry name" value="Peptidase_C19M"/>
    <property type="match status" value="1"/>
</dbReference>
<evidence type="ECO:0000256" key="2">
    <source>
        <dbReference type="ARBA" id="ARBA00009085"/>
    </source>
</evidence>